<name>C7J165_ORYSJ</name>
<organism evidence="1 2">
    <name type="scientific">Oryza sativa subsp. japonica</name>
    <name type="common">Rice</name>
    <dbReference type="NCBI Taxonomy" id="39947"/>
    <lineage>
        <taxon>Eukaryota</taxon>
        <taxon>Viridiplantae</taxon>
        <taxon>Streptophyta</taxon>
        <taxon>Embryophyta</taxon>
        <taxon>Tracheophyta</taxon>
        <taxon>Spermatophyta</taxon>
        <taxon>Magnoliopsida</taxon>
        <taxon>Liliopsida</taxon>
        <taxon>Poales</taxon>
        <taxon>Poaceae</taxon>
        <taxon>BOP clade</taxon>
        <taxon>Oryzoideae</taxon>
        <taxon>Oryzeae</taxon>
        <taxon>Oryzinae</taxon>
        <taxon>Oryza</taxon>
        <taxon>Oryza sativa</taxon>
    </lineage>
</organism>
<proteinExistence type="predicted"/>
<protein>
    <submittedName>
        <fullName evidence="1">Os04g0370100 protein</fullName>
    </submittedName>
</protein>
<gene>
    <name evidence="1" type="ordered locus">Os04g0370100</name>
</gene>
<dbReference type="KEGG" id="dosa:Os04g0370100"/>
<dbReference type="EMBL" id="AP008210">
    <property type="protein sequence ID" value="BAH92623.1"/>
    <property type="molecule type" value="Genomic_DNA"/>
</dbReference>
<dbReference type="Proteomes" id="UP000000763">
    <property type="component" value="Chromosome 4"/>
</dbReference>
<dbReference type="AlphaFoldDB" id="C7J165"/>
<reference evidence="2" key="2">
    <citation type="journal article" date="2008" name="Nucleic Acids Res.">
        <title>The rice annotation project database (RAP-DB): 2008 update.</title>
        <authorList>
            <consortium name="The rice annotation project (RAP)"/>
        </authorList>
    </citation>
    <scope>GENOME REANNOTATION</scope>
    <source>
        <strain evidence="2">cv. Nipponbare</strain>
    </source>
</reference>
<sequence>MAARHRWCLIGLSTPPTLVRKLWEISHPMLAKATMQSVSTPPIQQATSVGAKKDTKAILTLKVPTVVKILMNVNMERITLAMEIATINLEVSIVCVMRVVVEMRQFKEDAEKTSYHRKHDWQLVLLPVYWLSSLDS</sequence>
<evidence type="ECO:0000313" key="1">
    <source>
        <dbReference type="EMBL" id="BAH92623.1"/>
    </source>
</evidence>
<accession>C7J165</accession>
<reference evidence="1 2" key="1">
    <citation type="journal article" date="2005" name="Nature">
        <title>The map-based sequence of the rice genome.</title>
        <authorList>
            <consortium name="International rice genome sequencing project (IRGSP)"/>
            <person name="Matsumoto T."/>
            <person name="Wu J."/>
            <person name="Kanamori H."/>
            <person name="Katayose Y."/>
            <person name="Fujisawa M."/>
            <person name="Namiki N."/>
            <person name="Mizuno H."/>
            <person name="Yamamoto K."/>
            <person name="Antonio B.A."/>
            <person name="Baba T."/>
            <person name="Sakata K."/>
            <person name="Nagamura Y."/>
            <person name="Aoki H."/>
            <person name="Arikawa K."/>
            <person name="Arita K."/>
            <person name="Bito T."/>
            <person name="Chiden Y."/>
            <person name="Fujitsuka N."/>
            <person name="Fukunaka R."/>
            <person name="Hamada M."/>
            <person name="Harada C."/>
            <person name="Hayashi A."/>
            <person name="Hijishita S."/>
            <person name="Honda M."/>
            <person name="Hosokawa S."/>
            <person name="Ichikawa Y."/>
            <person name="Idonuma A."/>
            <person name="Iijima M."/>
            <person name="Ikeda M."/>
            <person name="Ikeno M."/>
            <person name="Ito K."/>
            <person name="Ito S."/>
            <person name="Ito T."/>
            <person name="Ito Y."/>
            <person name="Ito Y."/>
            <person name="Iwabuchi A."/>
            <person name="Kamiya K."/>
            <person name="Karasawa W."/>
            <person name="Kurita K."/>
            <person name="Katagiri S."/>
            <person name="Kikuta A."/>
            <person name="Kobayashi H."/>
            <person name="Kobayashi N."/>
            <person name="Machita K."/>
            <person name="Maehara T."/>
            <person name="Masukawa M."/>
            <person name="Mizubayashi T."/>
            <person name="Mukai Y."/>
            <person name="Nagasaki H."/>
            <person name="Nagata Y."/>
            <person name="Naito S."/>
            <person name="Nakashima M."/>
            <person name="Nakama Y."/>
            <person name="Nakamichi Y."/>
            <person name="Nakamura M."/>
            <person name="Meguro A."/>
            <person name="Negishi M."/>
            <person name="Ohta I."/>
            <person name="Ohta T."/>
            <person name="Okamoto M."/>
            <person name="Ono N."/>
            <person name="Saji S."/>
            <person name="Sakaguchi M."/>
            <person name="Sakai K."/>
            <person name="Shibata M."/>
            <person name="Shimokawa T."/>
            <person name="Song J."/>
            <person name="Takazaki Y."/>
            <person name="Terasawa K."/>
            <person name="Tsugane M."/>
            <person name="Tsuji K."/>
            <person name="Ueda S."/>
            <person name="Waki K."/>
            <person name="Yamagata H."/>
            <person name="Yamamoto M."/>
            <person name="Yamamoto S."/>
            <person name="Yamane H."/>
            <person name="Yoshiki S."/>
            <person name="Yoshihara R."/>
            <person name="Yukawa K."/>
            <person name="Zhong H."/>
            <person name="Yano M."/>
            <person name="Yuan Q."/>
            <person name="Ouyang S."/>
            <person name="Liu J."/>
            <person name="Jones K.M."/>
            <person name="Gansberger K."/>
            <person name="Moffat K."/>
            <person name="Hill J."/>
            <person name="Bera J."/>
            <person name="Fadrosh D."/>
            <person name="Jin S."/>
            <person name="Johri S."/>
            <person name="Kim M."/>
            <person name="Overton L."/>
            <person name="Reardon M."/>
            <person name="Tsitrin T."/>
            <person name="Vuong H."/>
            <person name="Weaver B."/>
            <person name="Ciecko A."/>
            <person name="Tallon L."/>
            <person name="Jackson J."/>
            <person name="Pai G."/>
            <person name="Aken S.V."/>
            <person name="Utterback T."/>
            <person name="Reidmuller S."/>
            <person name="Feldblyum T."/>
            <person name="Hsiao J."/>
            <person name="Zismann V."/>
            <person name="Iobst S."/>
            <person name="de Vazeille A.R."/>
            <person name="Buell C.R."/>
            <person name="Ying K."/>
            <person name="Li Y."/>
            <person name="Lu T."/>
            <person name="Huang Y."/>
            <person name="Zhao Q."/>
            <person name="Feng Q."/>
            <person name="Zhang L."/>
            <person name="Zhu J."/>
            <person name="Weng Q."/>
            <person name="Mu J."/>
            <person name="Lu Y."/>
            <person name="Fan D."/>
            <person name="Liu Y."/>
            <person name="Guan J."/>
            <person name="Zhang Y."/>
            <person name="Yu S."/>
            <person name="Liu X."/>
            <person name="Zhang Y."/>
            <person name="Hong G."/>
            <person name="Han B."/>
            <person name="Choisne N."/>
            <person name="Demange N."/>
            <person name="Orjeda G."/>
            <person name="Samain S."/>
            <person name="Cattolico L."/>
            <person name="Pelletier E."/>
            <person name="Couloux A."/>
            <person name="Segurens B."/>
            <person name="Wincker P."/>
            <person name="D'Hont A."/>
            <person name="Scarpelli C."/>
            <person name="Weissenbach J."/>
            <person name="Salanoubat M."/>
            <person name="Quetier F."/>
            <person name="Yu Y."/>
            <person name="Kim H.R."/>
            <person name="Rambo T."/>
            <person name="Currie J."/>
            <person name="Collura K."/>
            <person name="Luo M."/>
            <person name="Yang T."/>
            <person name="Ammiraju J.S.S."/>
            <person name="Engler F."/>
            <person name="Soderlund C."/>
            <person name="Wing R.A."/>
            <person name="Palmer L.E."/>
            <person name="de la Bastide M."/>
            <person name="Spiegel L."/>
            <person name="Nascimento L."/>
            <person name="Zutavern T."/>
            <person name="O'Shaughnessy A."/>
            <person name="Dike S."/>
            <person name="Dedhia N."/>
            <person name="Preston R."/>
            <person name="Balija V."/>
            <person name="McCombie W.R."/>
            <person name="Chow T."/>
            <person name="Chen H."/>
            <person name="Chung M."/>
            <person name="Chen C."/>
            <person name="Shaw J."/>
            <person name="Wu H."/>
            <person name="Hsiao K."/>
            <person name="Chao Y."/>
            <person name="Chu M."/>
            <person name="Cheng C."/>
            <person name="Hour A."/>
            <person name="Lee P."/>
            <person name="Lin S."/>
            <person name="Lin Y."/>
            <person name="Liou J."/>
            <person name="Liu S."/>
            <person name="Hsing Y."/>
            <person name="Raghuvanshi S."/>
            <person name="Mohanty A."/>
            <person name="Bharti A.K."/>
            <person name="Gaur A."/>
            <person name="Gupta V."/>
            <person name="Kumar D."/>
            <person name="Ravi V."/>
            <person name="Vij S."/>
            <person name="Kapur A."/>
            <person name="Khurana P."/>
            <person name="Khurana P."/>
            <person name="Khurana J.P."/>
            <person name="Tyagi A.K."/>
            <person name="Gaikwad K."/>
            <person name="Singh A."/>
            <person name="Dalal V."/>
            <person name="Srivastava S."/>
            <person name="Dixit A."/>
            <person name="Pal A.K."/>
            <person name="Ghazi I.A."/>
            <person name="Yadav M."/>
            <person name="Pandit A."/>
            <person name="Bhargava A."/>
            <person name="Sureshbabu K."/>
            <person name="Batra K."/>
            <person name="Sharma T.R."/>
            <person name="Mohapatra T."/>
            <person name="Singh N.K."/>
            <person name="Messing J."/>
            <person name="Nelson A.B."/>
            <person name="Fuks G."/>
            <person name="Kavchok S."/>
            <person name="Keizer G."/>
            <person name="Linton E."/>
            <person name="Llaca V."/>
            <person name="Song R."/>
            <person name="Tanyolac B."/>
            <person name="Young S."/>
            <person name="Ho-Il K."/>
            <person name="Hahn J.H."/>
            <person name="Sangsakoo G."/>
            <person name="Vanavichit A."/>
            <person name="de Mattos Luiz.A.T."/>
            <person name="Zimmer P.D."/>
            <person name="Malone G."/>
            <person name="Dellagostin O."/>
            <person name="de Oliveira A.C."/>
            <person name="Bevan M."/>
            <person name="Bancroft I."/>
            <person name="Minx P."/>
            <person name="Cordum H."/>
            <person name="Wilson R."/>
            <person name="Cheng Z."/>
            <person name="Jin W."/>
            <person name="Jiang J."/>
            <person name="Leong S.A."/>
            <person name="Iwama H."/>
            <person name="Gojobori T."/>
            <person name="Itoh T."/>
            <person name="Niimura Y."/>
            <person name="Fujii Y."/>
            <person name="Habara T."/>
            <person name="Sakai H."/>
            <person name="Sato Y."/>
            <person name="Wilson G."/>
            <person name="Kumar K."/>
            <person name="McCouch S."/>
            <person name="Juretic N."/>
            <person name="Hoen D."/>
            <person name="Wright S."/>
            <person name="Bruskiewich R."/>
            <person name="Bureau T."/>
            <person name="Miyao A."/>
            <person name="Hirochika H."/>
            <person name="Nishikawa T."/>
            <person name="Kadowaki K."/>
            <person name="Sugiura M."/>
            <person name="Burr B."/>
            <person name="Sasaki T."/>
        </authorList>
    </citation>
    <scope>NUCLEOTIDE SEQUENCE [LARGE SCALE GENOMIC DNA]</scope>
    <source>
        <strain evidence="2">cv. Nipponbare</strain>
    </source>
</reference>
<evidence type="ECO:0000313" key="2">
    <source>
        <dbReference type="Proteomes" id="UP000000763"/>
    </source>
</evidence>